<evidence type="ECO:0000313" key="1">
    <source>
        <dbReference type="EMBL" id="PXX79159.1"/>
    </source>
</evidence>
<accession>A0A318KN49</accession>
<dbReference type="Pfam" id="PF25612">
    <property type="entry name" value="DUF7940"/>
    <property type="match status" value="1"/>
</dbReference>
<dbReference type="EMBL" id="QJKI01000008">
    <property type="protein sequence ID" value="PXX79159.1"/>
    <property type="molecule type" value="Genomic_DNA"/>
</dbReference>
<comment type="caution">
    <text evidence="1">The sequence shown here is derived from an EMBL/GenBank/DDBJ whole genome shotgun (WGS) entry which is preliminary data.</text>
</comment>
<dbReference type="AlphaFoldDB" id="A0A318KN49"/>
<sequence length="68" mass="7191">MIKLISPRLALNYWSIRIGLLAGGIAALEPAVPALAQVLPANWGLYATAAIAVARVIKQPGINEQRDA</sequence>
<dbReference type="InterPro" id="IPR057700">
    <property type="entry name" value="DUF7940"/>
</dbReference>
<evidence type="ECO:0008006" key="3">
    <source>
        <dbReference type="Google" id="ProtNLM"/>
    </source>
</evidence>
<gene>
    <name evidence="1" type="ORF">DFR34_10849</name>
</gene>
<protein>
    <recommendedName>
        <fullName evidence="3">Holin</fullName>
    </recommendedName>
</protein>
<reference evidence="1 2" key="1">
    <citation type="submission" date="2018-05" db="EMBL/GenBank/DDBJ databases">
        <title>Genomic Encyclopedia of Type Strains, Phase IV (KMG-IV): sequencing the most valuable type-strain genomes for metagenomic binning, comparative biology and taxonomic classification.</title>
        <authorList>
            <person name="Goeker M."/>
        </authorList>
    </citation>
    <scope>NUCLEOTIDE SEQUENCE [LARGE SCALE GENOMIC DNA]</scope>
    <source>
        <strain evidence="1 2">DSM 29661</strain>
    </source>
</reference>
<proteinExistence type="predicted"/>
<evidence type="ECO:0000313" key="2">
    <source>
        <dbReference type="Proteomes" id="UP000247555"/>
    </source>
</evidence>
<dbReference type="Proteomes" id="UP000247555">
    <property type="component" value="Unassembled WGS sequence"/>
</dbReference>
<organism evidence="1 2">
    <name type="scientific">Rivihabitans pingtungensis</name>
    <dbReference type="NCBI Taxonomy" id="1054498"/>
    <lineage>
        <taxon>Bacteria</taxon>
        <taxon>Pseudomonadati</taxon>
        <taxon>Pseudomonadota</taxon>
        <taxon>Betaproteobacteria</taxon>
        <taxon>Neisseriales</taxon>
        <taxon>Aquaspirillaceae</taxon>
        <taxon>Rivihabitans</taxon>
    </lineage>
</organism>
<name>A0A318KN49_9NEIS</name>
<keyword evidence="2" id="KW-1185">Reference proteome</keyword>
<dbReference type="RefSeq" id="WP_110390617.1">
    <property type="nucleotide sequence ID" value="NZ_QJKI01000008.1"/>
</dbReference>